<sequence>DGDVLMNLVDQQINDDLKTVIIEFFWEELVSKAKIDRSILAYMIKDIREDVIIELLAYGFVVLKRCTELVSDIEEVFRALLIPLSDDKKLEFCVELLEQVEKIQDEFKGDSNPNYSDLDTDRVDVYVSSIMSRVKLLVLGTHVLTGRVNAVVTSNNLEIAHKNKEYMLIFKWVIILVSLLCEQRIHRDGGGVAHFELLLDLVSFLLDEMGKNARAIFVAELKNYKFEIPSIWSNRIKRVLPFTFNPETVGEGKKHVIDPWLKIECLGE</sequence>
<feature type="non-terminal residue" evidence="1">
    <location>
        <position position="1"/>
    </location>
</feature>
<proteinExistence type="predicted"/>
<dbReference type="AlphaFoldDB" id="A0A9N9NVG5"/>
<protein>
    <submittedName>
        <fullName evidence="1">10003_t:CDS:1</fullName>
    </submittedName>
</protein>
<gene>
    <name evidence="1" type="ORF">AMORRO_LOCUS16139</name>
</gene>
<feature type="non-terminal residue" evidence="1">
    <location>
        <position position="268"/>
    </location>
</feature>
<evidence type="ECO:0000313" key="2">
    <source>
        <dbReference type="Proteomes" id="UP000789342"/>
    </source>
</evidence>
<reference evidence="1" key="1">
    <citation type="submission" date="2021-06" db="EMBL/GenBank/DDBJ databases">
        <authorList>
            <person name="Kallberg Y."/>
            <person name="Tangrot J."/>
            <person name="Rosling A."/>
        </authorList>
    </citation>
    <scope>NUCLEOTIDE SEQUENCE</scope>
    <source>
        <strain evidence="1">CL551</strain>
    </source>
</reference>
<organism evidence="1 2">
    <name type="scientific">Acaulospora morrowiae</name>
    <dbReference type="NCBI Taxonomy" id="94023"/>
    <lineage>
        <taxon>Eukaryota</taxon>
        <taxon>Fungi</taxon>
        <taxon>Fungi incertae sedis</taxon>
        <taxon>Mucoromycota</taxon>
        <taxon>Glomeromycotina</taxon>
        <taxon>Glomeromycetes</taxon>
        <taxon>Diversisporales</taxon>
        <taxon>Acaulosporaceae</taxon>
        <taxon>Acaulospora</taxon>
    </lineage>
</organism>
<dbReference type="OrthoDB" id="20828at2759"/>
<accession>A0A9N9NVG5</accession>
<comment type="caution">
    <text evidence="1">The sequence shown here is derived from an EMBL/GenBank/DDBJ whole genome shotgun (WGS) entry which is preliminary data.</text>
</comment>
<evidence type="ECO:0000313" key="1">
    <source>
        <dbReference type="EMBL" id="CAG8764107.1"/>
    </source>
</evidence>
<name>A0A9N9NVG5_9GLOM</name>
<dbReference type="Proteomes" id="UP000789342">
    <property type="component" value="Unassembled WGS sequence"/>
</dbReference>
<keyword evidence="2" id="KW-1185">Reference proteome</keyword>
<dbReference type="EMBL" id="CAJVPV010042535">
    <property type="protein sequence ID" value="CAG8764107.1"/>
    <property type="molecule type" value="Genomic_DNA"/>
</dbReference>